<keyword evidence="3" id="KW-0597">Phosphoprotein</keyword>
<dbReference type="Gene3D" id="1.10.287.130">
    <property type="match status" value="1"/>
</dbReference>
<feature type="compositionally biased region" description="Polar residues" evidence="8">
    <location>
        <begin position="1"/>
        <end position="10"/>
    </location>
</feature>
<dbReference type="PANTHER" id="PTHR45453">
    <property type="entry name" value="PHOSPHATE REGULON SENSOR PROTEIN PHOR"/>
    <property type="match status" value="1"/>
</dbReference>
<comment type="caution">
    <text evidence="10">The sequence shown here is derived from an EMBL/GenBank/DDBJ whole genome shotgun (WGS) entry which is preliminary data.</text>
</comment>
<gene>
    <name evidence="10" type="ORF">E2R66_11585</name>
</gene>
<reference evidence="10 11" key="1">
    <citation type="journal article" date="2017" name="Int. J. Syst. Evol. Microbiol.">
        <title>Mucilaginibacterpsychrotolerans sp. nov., isolated from peatlands.</title>
        <authorList>
            <person name="Deng Y."/>
            <person name="Shen L."/>
            <person name="Xu B."/>
            <person name="Liu Y."/>
            <person name="Gu Z."/>
            <person name="Liu H."/>
            <person name="Zhou Y."/>
        </authorList>
    </citation>
    <scope>NUCLEOTIDE SEQUENCE [LARGE SCALE GENOMIC DNA]</scope>
    <source>
        <strain evidence="10 11">NH7-4</strain>
    </source>
</reference>
<dbReference type="Pfam" id="PF00512">
    <property type="entry name" value="HisKA"/>
    <property type="match status" value="1"/>
</dbReference>
<dbReference type="InterPro" id="IPR003594">
    <property type="entry name" value="HATPase_dom"/>
</dbReference>
<dbReference type="Gene3D" id="3.30.565.10">
    <property type="entry name" value="Histidine kinase-like ATPase, C-terminal domain"/>
    <property type="match status" value="1"/>
</dbReference>
<comment type="catalytic activity">
    <reaction evidence="1">
        <text>ATP + protein L-histidine = ADP + protein N-phospho-L-histidine.</text>
        <dbReference type="EC" id="2.7.13.3"/>
    </reaction>
</comment>
<keyword evidence="7" id="KW-0472">Membrane</keyword>
<evidence type="ECO:0000256" key="7">
    <source>
        <dbReference type="ARBA" id="ARBA00023136"/>
    </source>
</evidence>
<dbReference type="SUPFAM" id="SSF55874">
    <property type="entry name" value="ATPase domain of HSP90 chaperone/DNA topoisomerase II/histidine kinase"/>
    <property type="match status" value="1"/>
</dbReference>
<dbReference type="PRINTS" id="PR00344">
    <property type="entry name" value="BCTRLSENSOR"/>
</dbReference>
<evidence type="ECO:0000256" key="1">
    <source>
        <dbReference type="ARBA" id="ARBA00000085"/>
    </source>
</evidence>
<dbReference type="CDD" id="cd00082">
    <property type="entry name" value="HisKA"/>
    <property type="match status" value="1"/>
</dbReference>
<keyword evidence="5 10" id="KW-0418">Kinase</keyword>
<dbReference type="RefSeq" id="WP_133230486.1">
    <property type="nucleotide sequence ID" value="NZ_SOZE01000009.1"/>
</dbReference>
<dbReference type="InterPro" id="IPR005467">
    <property type="entry name" value="His_kinase_dom"/>
</dbReference>
<dbReference type="InterPro" id="IPR050351">
    <property type="entry name" value="BphY/WalK/GraS-like"/>
</dbReference>
<dbReference type="InterPro" id="IPR036890">
    <property type="entry name" value="HATPase_C_sf"/>
</dbReference>
<dbReference type="PROSITE" id="PS50109">
    <property type="entry name" value="HIS_KIN"/>
    <property type="match status" value="1"/>
</dbReference>
<evidence type="ECO:0000256" key="5">
    <source>
        <dbReference type="ARBA" id="ARBA00022777"/>
    </source>
</evidence>
<dbReference type="SMART" id="SM00387">
    <property type="entry name" value="HATPase_c"/>
    <property type="match status" value="1"/>
</dbReference>
<evidence type="ECO:0000256" key="2">
    <source>
        <dbReference type="ARBA" id="ARBA00012438"/>
    </source>
</evidence>
<protein>
    <recommendedName>
        <fullName evidence="2">histidine kinase</fullName>
        <ecNumber evidence="2">2.7.13.3</ecNumber>
    </recommendedName>
</protein>
<dbReference type="GO" id="GO:0016036">
    <property type="term" value="P:cellular response to phosphate starvation"/>
    <property type="evidence" value="ECO:0007669"/>
    <property type="project" value="TreeGrafter"/>
</dbReference>
<dbReference type="Proteomes" id="UP000297540">
    <property type="component" value="Unassembled WGS sequence"/>
</dbReference>
<keyword evidence="11" id="KW-1185">Reference proteome</keyword>
<dbReference type="InterPro" id="IPR036097">
    <property type="entry name" value="HisK_dim/P_sf"/>
</dbReference>
<evidence type="ECO:0000256" key="3">
    <source>
        <dbReference type="ARBA" id="ARBA00022553"/>
    </source>
</evidence>
<evidence type="ECO:0000259" key="9">
    <source>
        <dbReference type="PROSITE" id="PS50109"/>
    </source>
</evidence>
<dbReference type="Gene3D" id="3.30.450.20">
    <property type="entry name" value="PAS domain"/>
    <property type="match status" value="1"/>
</dbReference>
<dbReference type="InterPro" id="IPR004358">
    <property type="entry name" value="Sig_transdc_His_kin-like_C"/>
</dbReference>
<feature type="domain" description="Histidine kinase" evidence="9">
    <location>
        <begin position="162"/>
        <end position="378"/>
    </location>
</feature>
<sequence length="386" mass="43024">MRLSYINSGDSEPHSDIPVKQDAGQYTDSVSLKKTASLLTDMLELAKLGTWEFNIDNGLVSGCPLFKKIFGLHDLQIIDYNQILRKIPREQRPEFRQAIAETTAGNILNTEIAIGKQKEIWLKITGKLFCNGDGSTKKMAGIVEDITESRNKENVKNNMISYLSHEIRSPLTTLKLYIQRSVLLAGENGQEVIATFLRKADDQVTSMNKLTDTYLDQAAIENGGFKLNISRFDITRLISEIASDIQFQSPGYQFDIKMPPELLLQADRVKIGQAIANLLKNAVKYSSTNSKITIQCIPQSDFALIIVKDQGIGIEKKDLKNLFNRFYRVKSPATSGISGYGIGLHLVRNIINAHNGQIAVTSNPNYGSEFLFTLPVINAKNSIVHQ</sequence>
<evidence type="ECO:0000256" key="8">
    <source>
        <dbReference type="SAM" id="MobiDB-lite"/>
    </source>
</evidence>
<keyword evidence="4" id="KW-0808">Transferase</keyword>
<keyword evidence="6" id="KW-0902">Two-component regulatory system</keyword>
<accession>A0A4Y8SGQ5</accession>
<dbReference type="EC" id="2.7.13.3" evidence="2"/>
<dbReference type="EMBL" id="SOZE01000009">
    <property type="protein sequence ID" value="TFF37800.1"/>
    <property type="molecule type" value="Genomic_DNA"/>
</dbReference>
<dbReference type="NCBIfam" id="TIGR00229">
    <property type="entry name" value="sensory_box"/>
    <property type="match status" value="1"/>
</dbReference>
<dbReference type="SUPFAM" id="SSF47384">
    <property type="entry name" value="Homodimeric domain of signal transducing histidine kinase"/>
    <property type="match status" value="1"/>
</dbReference>
<organism evidence="10 11">
    <name type="scientific">Mucilaginibacter psychrotolerans</name>
    <dbReference type="NCBI Taxonomy" id="1524096"/>
    <lineage>
        <taxon>Bacteria</taxon>
        <taxon>Pseudomonadati</taxon>
        <taxon>Bacteroidota</taxon>
        <taxon>Sphingobacteriia</taxon>
        <taxon>Sphingobacteriales</taxon>
        <taxon>Sphingobacteriaceae</taxon>
        <taxon>Mucilaginibacter</taxon>
    </lineage>
</organism>
<dbReference type="GO" id="GO:0004721">
    <property type="term" value="F:phosphoprotein phosphatase activity"/>
    <property type="evidence" value="ECO:0007669"/>
    <property type="project" value="TreeGrafter"/>
</dbReference>
<feature type="region of interest" description="Disordered" evidence="8">
    <location>
        <begin position="1"/>
        <end position="21"/>
    </location>
</feature>
<name>A0A4Y8SGQ5_9SPHI</name>
<proteinExistence type="predicted"/>
<dbReference type="GO" id="GO:0000155">
    <property type="term" value="F:phosphorelay sensor kinase activity"/>
    <property type="evidence" value="ECO:0007669"/>
    <property type="project" value="InterPro"/>
</dbReference>
<dbReference type="SMART" id="SM00388">
    <property type="entry name" value="HisKA"/>
    <property type="match status" value="1"/>
</dbReference>
<dbReference type="PANTHER" id="PTHR45453:SF1">
    <property type="entry name" value="PHOSPHATE REGULON SENSOR PROTEIN PHOR"/>
    <property type="match status" value="1"/>
</dbReference>
<dbReference type="AlphaFoldDB" id="A0A4Y8SGQ5"/>
<dbReference type="InterPro" id="IPR035965">
    <property type="entry name" value="PAS-like_dom_sf"/>
</dbReference>
<evidence type="ECO:0000313" key="10">
    <source>
        <dbReference type="EMBL" id="TFF37800.1"/>
    </source>
</evidence>
<dbReference type="InterPro" id="IPR000014">
    <property type="entry name" value="PAS"/>
</dbReference>
<dbReference type="GO" id="GO:0005886">
    <property type="term" value="C:plasma membrane"/>
    <property type="evidence" value="ECO:0007669"/>
    <property type="project" value="TreeGrafter"/>
</dbReference>
<dbReference type="Pfam" id="PF02518">
    <property type="entry name" value="HATPase_c"/>
    <property type="match status" value="1"/>
</dbReference>
<evidence type="ECO:0000313" key="11">
    <source>
        <dbReference type="Proteomes" id="UP000297540"/>
    </source>
</evidence>
<dbReference type="FunFam" id="3.30.565.10:FF:000006">
    <property type="entry name" value="Sensor histidine kinase WalK"/>
    <property type="match status" value="1"/>
</dbReference>
<dbReference type="SUPFAM" id="SSF55785">
    <property type="entry name" value="PYP-like sensor domain (PAS domain)"/>
    <property type="match status" value="1"/>
</dbReference>
<evidence type="ECO:0000256" key="6">
    <source>
        <dbReference type="ARBA" id="ARBA00023012"/>
    </source>
</evidence>
<dbReference type="OrthoDB" id="9781208at2"/>
<evidence type="ECO:0000256" key="4">
    <source>
        <dbReference type="ARBA" id="ARBA00022679"/>
    </source>
</evidence>
<dbReference type="InterPro" id="IPR003661">
    <property type="entry name" value="HisK_dim/P_dom"/>
</dbReference>